<evidence type="ECO:0000259" key="12">
    <source>
        <dbReference type="PROSITE" id="PS50006"/>
    </source>
</evidence>
<feature type="transmembrane region" description="Helical" evidence="11">
    <location>
        <begin position="27"/>
        <end position="50"/>
    </location>
</feature>
<dbReference type="CDD" id="cd07987">
    <property type="entry name" value="LPLAT_MGAT-like"/>
    <property type="match status" value="1"/>
</dbReference>
<comment type="caution">
    <text evidence="13">The sequence shown here is derived from an EMBL/GenBank/DDBJ whole genome shotgun (WGS) entry which is preliminary data.</text>
</comment>
<name>A0AAW1K696_SAPOF</name>
<dbReference type="EMBL" id="JBDFQZ010000006">
    <property type="protein sequence ID" value="KAK9713381.1"/>
    <property type="molecule type" value="Genomic_DNA"/>
</dbReference>
<dbReference type="GO" id="GO:0004144">
    <property type="term" value="F:diacylglycerol O-acyltransferase activity"/>
    <property type="evidence" value="ECO:0007669"/>
    <property type="project" value="TreeGrafter"/>
</dbReference>
<dbReference type="EMBL" id="JBDFQZ010000006">
    <property type="protein sequence ID" value="KAK9713382.1"/>
    <property type="molecule type" value="Genomic_DNA"/>
</dbReference>
<organism evidence="13 14">
    <name type="scientific">Saponaria officinalis</name>
    <name type="common">Common soapwort</name>
    <name type="synonym">Lychnis saponaria</name>
    <dbReference type="NCBI Taxonomy" id="3572"/>
    <lineage>
        <taxon>Eukaryota</taxon>
        <taxon>Viridiplantae</taxon>
        <taxon>Streptophyta</taxon>
        <taxon>Embryophyta</taxon>
        <taxon>Tracheophyta</taxon>
        <taxon>Spermatophyta</taxon>
        <taxon>Magnoliopsida</taxon>
        <taxon>eudicotyledons</taxon>
        <taxon>Gunneridae</taxon>
        <taxon>Pentapetalae</taxon>
        <taxon>Caryophyllales</taxon>
        <taxon>Caryophyllaceae</taxon>
        <taxon>Caryophylleae</taxon>
        <taxon>Saponaria</taxon>
    </lineage>
</organism>
<evidence type="ECO:0000256" key="3">
    <source>
        <dbReference type="ARBA" id="ARBA00022516"/>
    </source>
</evidence>
<keyword evidence="10" id="KW-0012">Acyltransferase</keyword>
<dbReference type="PANTHER" id="PTHR12317">
    <property type="entry name" value="DIACYLGLYCEROL O-ACYLTRANSFERASE"/>
    <property type="match status" value="1"/>
</dbReference>
<keyword evidence="7 11" id="KW-1133">Transmembrane helix</keyword>
<keyword evidence="4 11" id="KW-0808">Transferase</keyword>
<evidence type="ECO:0000256" key="10">
    <source>
        <dbReference type="ARBA" id="ARBA00023315"/>
    </source>
</evidence>
<evidence type="ECO:0000256" key="11">
    <source>
        <dbReference type="RuleBase" id="RU367023"/>
    </source>
</evidence>
<dbReference type="PANTHER" id="PTHR12317:SF63">
    <property type="entry name" value="DIACYLGLYCEROL O-ACYLTRANSFERASE 2"/>
    <property type="match status" value="1"/>
</dbReference>
<reference evidence="13 14" key="1">
    <citation type="submission" date="2024-03" db="EMBL/GenBank/DDBJ databases">
        <title>WGS assembly of Saponaria officinalis var. Norfolk2.</title>
        <authorList>
            <person name="Jenkins J."/>
            <person name="Shu S."/>
            <person name="Grimwood J."/>
            <person name="Barry K."/>
            <person name="Goodstein D."/>
            <person name="Schmutz J."/>
            <person name="Leebens-Mack J."/>
            <person name="Osbourn A."/>
        </authorList>
    </citation>
    <scope>NUCLEOTIDE SEQUENCE [LARGE SCALE GENOMIC DNA]</scope>
    <source>
        <strain evidence="14">cv. Norfolk2</strain>
        <strain evidence="13">JIC</strain>
        <tissue evidence="13">Leaf</tissue>
    </source>
</reference>
<keyword evidence="9 11" id="KW-0472">Membrane</keyword>
<comment type="subcellular location">
    <subcellularLocation>
        <location evidence="1 11">Endoplasmic reticulum membrane</location>
        <topology evidence="1 11">Multi-pass membrane protein</topology>
    </subcellularLocation>
</comment>
<evidence type="ECO:0000256" key="7">
    <source>
        <dbReference type="ARBA" id="ARBA00022989"/>
    </source>
</evidence>
<dbReference type="GO" id="GO:0019432">
    <property type="term" value="P:triglyceride biosynthetic process"/>
    <property type="evidence" value="ECO:0007669"/>
    <property type="project" value="TreeGrafter"/>
</dbReference>
<evidence type="ECO:0000313" key="14">
    <source>
        <dbReference type="Proteomes" id="UP001443914"/>
    </source>
</evidence>
<keyword evidence="5 11" id="KW-0812">Transmembrane</keyword>
<dbReference type="InterPro" id="IPR007130">
    <property type="entry name" value="DAGAT"/>
</dbReference>
<evidence type="ECO:0000256" key="2">
    <source>
        <dbReference type="ARBA" id="ARBA00005420"/>
    </source>
</evidence>
<dbReference type="PROSITE" id="PS50006">
    <property type="entry name" value="FHA_DOMAIN"/>
    <property type="match status" value="1"/>
</dbReference>
<proteinExistence type="inferred from homology"/>
<feature type="transmembrane region" description="Helical" evidence="11">
    <location>
        <begin position="56"/>
        <end position="73"/>
    </location>
</feature>
<accession>A0AAW1K696</accession>
<evidence type="ECO:0000256" key="8">
    <source>
        <dbReference type="ARBA" id="ARBA00023098"/>
    </source>
</evidence>
<dbReference type="InterPro" id="IPR000253">
    <property type="entry name" value="FHA_dom"/>
</dbReference>
<keyword evidence="14" id="KW-1185">Reference proteome</keyword>
<dbReference type="AlphaFoldDB" id="A0AAW1K696"/>
<dbReference type="Proteomes" id="UP001443914">
    <property type="component" value="Unassembled WGS sequence"/>
</dbReference>
<dbReference type="Pfam" id="PF03982">
    <property type="entry name" value="DAGAT"/>
    <property type="match status" value="1"/>
</dbReference>
<keyword evidence="8" id="KW-0443">Lipid metabolism</keyword>
<dbReference type="GO" id="GO:0005789">
    <property type="term" value="C:endoplasmic reticulum membrane"/>
    <property type="evidence" value="ECO:0007669"/>
    <property type="project" value="UniProtKB-SubCell"/>
</dbReference>
<sequence length="354" mass="40131">MESLRIDSPPPSTAVFTEKQHSTLHTIIAVAIWLGAIHFNVVVVITSFVFLSLPKALAVCWVLLIFIAIPIDDKDKFGRKLARYICKHALGYFPVTLHVEDYNAFDPNRAYVFGYEPHSVLPIGVVALGDLTGFLPFSKIKVLASTAVFYTPFLRHIWTWLGLSAATRKNFTSLLSSGHSCVIVPGGVQETFHMEHGSEVVYLRNRKGFVRLALQMGCPVVPVFSFGQSQAYKWWKPGGKLFLQFSRAIRFTPIAFWGVFGTPLPYRVPMHVVIGRPIEVKKIPQPTTEEVSEVHSLYVEALQELFERHRAKYHLHRLIYSSQSRWLNTVRALFVFKCSLFSYLSTEYVTGIPL</sequence>
<evidence type="ECO:0000256" key="9">
    <source>
        <dbReference type="ARBA" id="ARBA00023136"/>
    </source>
</evidence>
<evidence type="ECO:0000256" key="6">
    <source>
        <dbReference type="ARBA" id="ARBA00022824"/>
    </source>
</evidence>
<feature type="domain" description="FHA" evidence="12">
    <location>
        <begin position="272"/>
        <end position="332"/>
    </location>
</feature>
<dbReference type="EC" id="2.3.1.-" evidence="11"/>
<evidence type="ECO:0000256" key="1">
    <source>
        <dbReference type="ARBA" id="ARBA00004477"/>
    </source>
</evidence>
<keyword evidence="3" id="KW-0444">Lipid biosynthesis</keyword>
<comment type="similarity">
    <text evidence="2 11">Belongs to the diacylglycerol acyltransferase family.</text>
</comment>
<evidence type="ECO:0000256" key="5">
    <source>
        <dbReference type="ARBA" id="ARBA00022692"/>
    </source>
</evidence>
<gene>
    <name evidence="13" type="ORF">RND81_06G023900</name>
</gene>
<protein>
    <recommendedName>
        <fullName evidence="11">Acyltransferase</fullName>
        <ecNumber evidence="11">2.3.1.-</ecNumber>
    </recommendedName>
</protein>
<keyword evidence="6 11" id="KW-0256">Endoplasmic reticulum</keyword>
<evidence type="ECO:0000313" key="13">
    <source>
        <dbReference type="EMBL" id="KAK9713382.1"/>
    </source>
</evidence>
<evidence type="ECO:0000256" key="4">
    <source>
        <dbReference type="ARBA" id="ARBA00022679"/>
    </source>
</evidence>